<proteinExistence type="predicted"/>
<feature type="compositionally biased region" description="Basic and acidic residues" evidence="2">
    <location>
        <begin position="40"/>
        <end position="50"/>
    </location>
</feature>
<evidence type="ECO:0000313" key="3">
    <source>
        <dbReference type="EMBL" id="CAB4032594.1"/>
    </source>
</evidence>
<evidence type="ECO:0000313" key="4">
    <source>
        <dbReference type="Proteomes" id="UP001152795"/>
    </source>
</evidence>
<feature type="region of interest" description="Disordered" evidence="2">
    <location>
        <begin position="28"/>
        <end position="50"/>
    </location>
</feature>
<organism evidence="3 4">
    <name type="scientific">Paramuricea clavata</name>
    <name type="common">Red gorgonian</name>
    <name type="synonym">Violescent sea-whip</name>
    <dbReference type="NCBI Taxonomy" id="317549"/>
    <lineage>
        <taxon>Eukaryota</taxon>
        <taxon>Metazoa</taxon>
        <taxon>Cnidaria</taxon>
        <taxon>Anthozoa</taxon>
        <taxon>Octocorallia</taxon>
        <taxon>Malacalcyonacea</taxon>
        <taxon>Plexauridae</taxon>
        <taxon>Paramuricea</taxon>
    </lineage>
</organism>
<accession>A0A6S7JR68</accession>
<evidence type="ECO:0000256" key="1">
    <source>
        <dbReference type="SAM" id="Coils"/>
    </source>
</evidence>
<reference evidence="3" key="1">
    <citation type="submission" date="2020-04" db="EMBL/GenBank/DDBJ databases">
        <authorList>
            <person name="Alioto T."/>
            <person name="Alioto T."/>
            <person name="Gomez Garrido J."/>
        </authorList>
    </citation>
    <scope>NUCLEOTIDE SEQUENCE</scope>
    <source>
        <strain evidence="3">A484AB</strain>
    </source>
</reference>
<comment type="caution">
    <text evidence="3">The sequence shown here is derived from an EMBL/GenBank/DDBJ whole genome shotgun (WGS) entry which is preliminary data.</text>
</comment>
<protein>
    <submittedName>
        <fullName evidence="3">Uncharacterized protein</fullName>
    </submittedName>
</protein>
<sequence>MTKVKIYETIHNDWWLEKSENLLRQSASTSDAVAIGQSSKETRERVKKGTLENNRQKVELFKAEFDKLSNDVKELGIKAKKSPEERERLKTLREKLALAKSNLRKAHDAMRKTLKKLSG</sequence>
<dbReference type="EMBL" id="CACRXK020018526">
    <property type="protein sequence ID" value="CAB4032594.1"/>
    <property type="molecule type" value="Genomic_DNA"/>
</dbReference>
<dbReference type="OrthoDB" id="5961616at2759"/>
<evidence type="ECO:0000256" key="2">
    <source>
        <dbReference type="SAM" id="MobiDB-lite"/>
    </source>
</evidence>
<keyword evidence="1" id="KW-0175">Coiled coil</keyword>
<feature type="compositionally biased region" description="Polar residues" evidence="2">
    <location>
        <begin position="28"/>
        <end position="39"/>
    </location>
</feature>
<dbReference type="Proteomes" id="UP001152795">
    <property type="component" value="Unassembled WGS sequence"/>
</dbReference>
<gene>
    <name evidence="3" type="ORF">PACLA_8A032017</name>
</gene>
<name>A0A6S7JR68_PARCT</name>
<feature type="coiled-coil region" evidence="1">
    <location>
        <begin position="51"/>
        <end position="109"/>
    </location>
</feature>
<keyword evidence="4" id="KW-1185">Reference proteome</keyword>
<dbReference type="AlphaFoldDB" id="A0A6S7JR68"/>